<feature type="non-terminal residue" evidence="2">
    <location>
        <position position="141"/>
    </location>
</feature>
<gene>
    <name evidence="2" type="ORF">DPMN_043489</name>
</gene>
<evidence type="ECO:0000313" key="2">
    <source>
        <dbReference type="EMBL" id="KAH3736913.1"/>
    </source>
</evidence>
<protein>
    <submittedName>
        <fullName evidence="2">Uncharacterized protein</fullName>
    </submittedName>
</protein>
<reference evidence="2" key="2">
    <citation type="submission" date="2020-11" db="EMBL/GenBank/DDBJ databases">
        <authorList>
            <person name="McCartney M.A."/>
            <person name="Auch B."/>
            <person name="Kono T."/>
            <person name="Mallez S."/>
            <person name="Becker A."/>
            <person name="Gohl D.M."/>
            <person name="Silverstein K.A.T."/>
            <person name="Koren S."/>
            <person name="Bechman K.B."/>
            <person name="Herman A."/>
            <person name="Abrahante J.E."/>
            <person name="Garbe J."/>
        </authorList>
    </citation>
    <scope>NUCLEOTIDE SEQUENCE</scope>
    <source>
        <strain evidence="2">Duluth1</strain>
        <tissue evidence="2">Whole animal</tissue>
    </source>
</reference>
<keyword evidence="1" id="KW-0472">Membrane</keyword>
<organism evidence="2 3">
    <name type="scientific">Dreissena polymorpha</name>
    <name type="common">Zebra mussel</name>
    <name type="synonym">Mytilus polymorpha</name>
    <dbReference type="NCBI Taxonomy" id="45954"/>
    <lineage>
        <taxon>Eukaryota</taxon>
        <taxon>Metazoa</taxon>
        <taxon>Spiralia</taxon>
        <taxon>Lophotrochozoa</taxon>
        <taxon>Mollusca</taxon>
        <taxon>Bivalvia</taxon>
        <taxon>Autobranchia</taxon>
        <taxon>Heteroconchia</taxon>
        <taxon>Euheterodonta</taxon>
        <taxon>Imparidentia</taxon>
        <taxon>Neoheterodontei</taxon>
        <taxon>Myida</taxon>
        <taxon>Dreissenoidea</taxon>
        <taxon>Dreissenidae</taxon>
        <taxon>Dreissena</taxon>
    </lineage>
</organism>
<proteinExistence type="predicted"/>
<reference evidence="2" key="1">
    <citation type="journal article" date="2019" name="bioRxiv">
        <title>The Genome of the Zebra Mussel, Dreissena polymorpha: A Resource for Invasive Species Research.</title>
        <authorList>
            <person name="McCartney M.A."/>
            <person name="Auch B."/>
            <person name="Kono T."/>
            <person name="Mallez S."/>
            <person name="Zhang Y."/>
            <person name="Obille A."/>
            <person name="Becker A."/>
            <person name="Abrahante J.E."/>
            <person name="Garbe J."/>
            <person name="Badalamenti J.P."/>
            <person name="Herman A."/>
            <person name="Mangelson H."/>
            <person name="Liachko I."/>
            <person name="Sullivan S."/>
            <person name="Sone E.D."/>
            <person name="Koren S."/>
            <person name="Silverstein K.A.T."/>
            <person name="Beckman K.B."/>
            <person name="Gohl D.M."/>
        </authorList>
    </citation>
    <scope>NUCLEOTIDE SEQUENCE</scope>
    <source>
        <strain evidence="2">Duluth1</strain>
        <tissue evidence="2">Whole animal</tissue>
    </source>
</reference>
<evidence type="ECO:0000256" key="1">
    <source>
        <dbReference type="SAM" id="Phobius"/>
    </source>
</evidence>
<dbReference type="Proteomes" id="UP000828390">
    <property type="component" value="Unassembled WGS sequence"/>
</dbReference>
<dbReference type="AlphaFoldDB" id="A0A9D4HXZ8"/>
<name>A0A9D4HXZ8_DREPO</name>
<sequence length="141" mass="15742">LTYSLAGGGIGLLVCIVVAFVVYKFKCRHHSGVIKIKADRDEVVENPMYIPAGDSFLYQVSRIIPELPHPSADDATIYSSPYSYGKEAPYDAEKNVSENIYHNVYDDVQCGEFEEDEFWSDFSDEDCEVNPSEVGQSVSTL</sequence>
<accession>A0A9D4HXZ8</accession>
<feature type="transmembrane region" description="Helical" evidence="1">
    <location>
        <begin position="6"/>
        <end position="25"/>
    </location>
</feature>
<keyword evidence="1" id="KW-1133">Transmembrane helix</keyword>
<comment type="caution">
    <text evidence="2">The sequence shown here is derived from an EMBL/GenBank/DDBJ whole genome shotgun (WGS) entry which is preliminary data.</text>
</comment>
<dbReference type="EMBL" id="JAIWYP010000011">
    <property type="protein sequence ID" value="KAH3736913.1"/>
    <property type="molecule type" value="Genomic_DNA"/>
</dbReference>
<keyword evidence="1" id="KW-0812">Transmembrane</keyword>
<keyword evidence="3" id="KW-1185">Reference proteome</keyword>
<evidence type="ECO:0000313" key="3">
    <source>
        <dbReference type="Proteomes" id="UP000828390"/>
    </source>
</evidence>